<sequence length="64" mass="7346">MEARNRFEQIFRSRFDWVSTWTDGSLYPFDAVGIESAQHLGDQSTDPRVSISVSQDGYVVEMDD</sequence>
<dbReference type="Proteomes" id="UP000011688">
    <property type="component" value="Unassembled WGS sequence"/>
</dbReference>
<accession>L9X897</accession>
<dbReference type="EMBL" id="AOIB01000023">
    <property type="protein sequence ID" value="ELY57651.1"/>
    <property type="molecule type" value="Genomic_DNA"/>
</dbReference>
<name>L9X897_9EURY</name>
<reference evidence="1 2" key="1">
    <citation type="journal article" date="2014" name="PLoS Genet.">
        <title>Phylogenetically driven sequencing of extremely halophilic archaea reveals strategies for static and dynamic osmo-response.</title>
        <authorList>
            <person name="Becker E.A."/>
            <person name="Seitzer P.M."/>
            <person name="Tritt A."/>
            <person name="Larsen D."/>
            <person name="Krusor M."/>
            <person name="Yao A.I."/>
            <person name="Wu D."/>
            <person name="Madern D."/>
            <person name="Eisen J.A."/>
            <person name="Darling A.E."/>
            <person name="Facciotti M.T."/>
        </authorList>
    </citation>
    <scope>NUCLEOTIDE SEQUENCE [LARGE SCALE GENOMIC DNA]</scope>
    <source>
        <strain evidence="1 2">DSM 10524</strain>
    </source>
</reference>
<dbReference type="AlphaFoldDB" id="L9X897"/>
<protein>
    <submittedName>
        <fullName evidence="1">Uncharacterized protein</fullName>
    </submittedName>
</protein>
<proteinExistence type="predicted"/>
<organism evidence="1 2">
    <name type="scientific">Natronococcus amylolyticus DSM 10524</name>
    <dbReference type="NCBI Taxonomy" id="1227497"/>
    <lineage>
        <taxon>Archaea</taxon>
        <taxon>Methanobacteriati</taxon>
        <taxon>Methanobacteriota</taxon>
        <taxon>Stenosarchaea group</taxon>
        <taxon>Halobacteria</taxon>
        <taxon>Halobacteriales</taxon>
        <taxon>Natrialbaceae</taxon>
        <taxon>Natronococcus</taxon>
    </lineage>
</organism>
<evidence type="ECO:0000313" key="1">
    <source>
        <dbReference type="EMBL" id="ELY57651.1"/>
    </source>
</evidence>
<gene>
    <name evidence="1" type="ORF">C491_10664</name>
</gene>
<evidence type="ECO:0000313" key="2">
    <source>
        <dbReference type="Proteomes" id="UP000011688"/>
    </source>
</evidence>
<keyword evidence="2" id="KW-1185">Reference proteome</keyword>
<comment type="caution">
    <text evidence="1">The sequence shown here is derived from an EMBL/GenBank/DDBJ whole genome shotgun (WGS) entry which is preliminary data.</text>
</comment>